<comment type="caution">
    <text evidence="1">The sequence shown here is derived from an EMBL/GenBank/DDBJ whole genome shotgun (WGS) entry which is preliminary data.</text>
</comment>
<accession>A0ACC2LHV7</accession>
<keyword evidence="2" id="KW-1185">Reference proteome</keyword>
<proteinExistence type="predicted"/>
<gene>
    <name evidence="1" type="ORF">MRB53_026362</name>
</gene>
<organism evidence="1 2">
    <name type="scientific">Persea americana</name>
    <name type="common">Avocado</name>
    <dbReference type="NCBI Taxonomy" id="3435"/>
    <lineage>
        <taxon>Eukaryota</taxon>
        <taxon>Viridiplantae</taxon>
        <taxon>Streptophyta</taxon>
        <taxon>Embryophyta</taxon>
        <taxon>Tracheophyta</taxon>
        <taxon>Spermatophyta</taxon>
        <taxon>Magnoliopsida</taxon>
        <taxon>Magnoliidae</taxon>
        <taxon>Laurales</taxon>
        <taxon>Lauraceae</taxon>
        <taxon>Persea</taxon>
    </lineage>
</organism>
<dbReference type="Proteomes" id="UP001234297">
    <property type="component" value="Chromosome 8"/>
</dbReference>
<evidence type="ECO:0000313" key="1">
    <source>
        <dbReference type="EMBL" id="KAJ8633026.1"/>
    </source>
</evidence>
<sequence>MDDIIPPGNYFQYSPSGLHSSPHNPIRPSLASLDRERLCEGKELLDMILSYQRVKVELSNQTPLPILDKSEWSATHSLFNLSIPLCSQFLQPSQNMEESLELGSDDYLLYDEPNHISLQLQQGEEIEPVCFIALDPKSNLWKLTPKVDAAAYLRGEQLSLPWIQKKFSKLPARPTTLDEIRLPYPPNHVPPQSKRYGRCLKPLTETRMY</sequence>
<protein>
    <submittedName>
        <fullName evidence="1">Uncharacterized protein</fullName>
    </submittedName>
</protein>
<dbReference type="EMBL" id="CM056816">
    <property type="protein sequence ID" value="KAJ8633026.1"/>
    <property type="molecule type" value="Genomic_DNA"/>
</dbReference>
<evidence type="ECO:0000313" key="2">
    <source>
        <dbReference type="Proteomes" id="UP001234297"/>
    </source>
</evidence>
<name>A0ACC2LHV7_PERAE</name>
<reference evidence="1 2" key="1">
    <citation type="journal article" date="2022" name="Hortic Res">
        <title>A haplotype resolved chromosomal level avocado genome allows analysis of novel avocado genes.</title>
        <authorList>
            <person name="Nath O."/>
            <person name="Fletcher S.J."/>
            <person name="Hayward A."/>
            <person name="Shaw L.M."/>
            <person name="Masouleh A.K."/>
            <person name="Furtado A."/>
            <person name="Henry R.J."/>
            <person name="Mitter N."/>
        </authorList>
    </citation>
    <scope>NUCLEOTIDE SEQUENCE [LARGE SCALE GENOMIC DNA]</scope>
    <source>
        <strain evidence="2">cv. Hass</strain>
    </source>
</reference>